<dbReference type="Proteomes" id="UP000029385">
    <property type="component" value="Unassembled WGS sequence"/>
</dbReference>
<sequence>MKPPSPLLLAMEGRAMFEWASFALAWPWLKNAPRGDGHPVLVLPGLVAGDHSTWPLRRFLSQLGYAASPWEQGPNFGPRDHIIKGLVDKVRFLQDKHGQKVSLVGWSLGGAMANALALRMPDRIRQVVTLGSPLTGHPKGTNVWRIFELVSGFRHDDPRLMELVDGKPSVPTTSIMSKTDGIVNWRMSLAQETRIAENIEVSATHLGMGANPAVLWAIADRLAQPEGKWKPFERSSAWRSLLYRDPHEFRLADLIAP</sequence>
<dbReference type="PATRIC" id="fig|1121015.4.peg.1358"/>
<dbReference type="InterPro" id="IPR000073">
    <property type="entry name" value="AB_hydrolase_1"/>
</dbReference>
<comment type="caution">
    <text evidence="2">The sequence shown here is derived from an EMBL/GenBank/DDBJ whole genome shotgun (WGS) entry which is preliminary data.</text>
</comment>
<dbReference type="Gene3D" id="3.40.50.1820">
    <property type="entry name" value="alpha/beta hydrolase"/>
    <property type="match status" value="1"/>
</dbReference>
<evidence type="ECO:0000313" key="3">
    <source>
        <dbReference type="Proteomes" id="UP000029385"/>
    </source>
</evidence>
<dbReference type="Pfam" id="PF00561">
    <property type="entry name" value="Abhydrolase_1"/>
    <property type="match status" value="1"/>
</dbReference>
<dbReference type="InterPro" id="IPR029058">
    <property type="entry name" value="AB_hydrolase_fold"/>
</dbReference>
<dbReference type="RefSeq" id="WP_022968335.1">
    <property type="nucleotide sequence ID" value="NZ_ATVD01000001.1"/>
</dbReference>
<dbReference type="eggNOG" id="COG1075">
    <property type="taxonomic scope" value="Bacteria"/>
</dbReference>
<feature type="domain" description="AB hydrolase-1" evidence="1">
    <location>
        <begin position="87"/>
        <end position="153"/>
    </location>
</feature>
<dbReference type="STRING" id="1121015.GCA_000420545_00682"/>
<name>A0A091AXX4_9GAMM</name>
<evidence type="ECO:0000313" key="2">
    <source>
        <dbReference type="EMBL" id="KFN43469.1"/>
    </source>
</evidence>
<accession>A0A091AXX4</accession>
<keyword evidence="3" id="KW-1185">Reference proteome</keyword>
<gene>
    <name evidence="2" type="ORF">N789_09345</name>
</gene>
<protein>
    <recommendedName>
        <fullName evidence="1">AB hydrolase-1 domain-containing protein</fullName>
    </recommendedName>
</protein>
<dbReference type="SUPFAM" id="SSF53474">
    <property type="entry name" value="alpha/beta-Hydrolases"/>
    <property type="match status" value="1"/>
</dbReference>
<evidence type="ECO:0000259" key="1">
    <source>
        <dbReference type="Pfam" id="PF00561"/>
    </source>
</evidence>
<proteinExistence type="predicted"/>
<dbReference type="EMBL" id="AVCI01000005">
    <property type="protein sequence ID" value="KFN43469.1"/>
    <property type="molecule type" value="Genomic_DNA"/>
</dbReference>
<organism evidence="2 3">
    <name type="scientific">Arenimonas oryziterrae DSM 21050 = YC6267</name>
    <dbReference type="NCBI Taxonomy" id="1121015"/>
    <lineage>
        <taxon>Bacteria</taxon>
        <taxon>Pseudomonadati</taxon>
        <taxon>Pseudomonadota</taxon>
        <taxon>Gammaproteobacteria</taxon>
        <taxon>Lysobacterales</taxon>
        <taxon>Lysobacteraceae</taxon>
        <taxon>Arenimonas</taxon>
    </lineage>
</organism>
<reference evidence="2 3" key="1">
    <citation type="submission" date="2013-09" db="EMBL/GenBank/DDBJ databases">
        <title>Genome sequencing of Arenimonas oryziterrae.</title>
        <authorList>
            <person name="Chen F."/>
            <person name="Wang G."/>
        </authorList>
    </citation>
    <scope>NUCLEOTIDE SEQUENCE [LARGE SCALE GENOMIC DNA]</scope>
    <source>
        <strain evidence="2 3">YC6267</strain>
    </source>
</reference>
<dbReference type="AlphaFoldDB" id="A0A091AXX4"/>